<dbReference type="InterPro" id="IPR002645">
    <property type="entry name" value="STAS_dom"/>
</dbReference>
<dbReference type="Proteomes" id="UP000030982">
    <property type="component" value="Unassembled WGS sequence"/>
</dbReference>
<accession>A0A0B2AJ21</accession>
<dbReference type="PROSITE" id="PS50801">
    <property type="entry name" value="STAS"/>
    <property type="match status" value="1"/>
</dbReference>
<dbReference type="PANTHER" id="PTHR33495:SF2">
    <property type="entry name" value="ANTI-SIGMA FACTOR ANTAGONIST TM_1081-RELATED"/>
    <property type="match status" value="1"/>
</dbReference>
<evidence type="ECO:0000313" key="4">
    <source>
        <dbReference type="EMBL" id="KHL03283.1"/>
    </source>
</evidence>
<dbReference type="PANTHER" id="PTHR33495">
    <property type="entry name" value="ANTI-SIGMA FACTOR ANTAGONIST TM_1081-RELATED-RELATED"/>
    <property type="match status" value="1"/>
</dbReference>
<dbReference type="Gene3D" id="3.30.750.24">
    <property type="entry name" value="STAS domain"/>
    <property type="match status" value="1"/>
</dbReference>
<keyword evidence="5" id="KW-1185">Reference proteome</keyword>
<comment type="caution">
    <text evidence="4">The sequence shown here is derived from an EMBL/GenBank/DDBJ whole genome shotgun (WGS) entry which is preliminary data.</text>
</comment>
<dbReference type="InterPro" id="IPR036513">
    <property type="entry name" value="STAS_dom_sf"/>
</dbReference>
<dbReference type="EMBL" id="JTDL01000101">
    <property type="protein sequence ID" value="KHL03283.1"/>
    <property type="molecule type" value="Genomic_DNA"/>
</dbReference>
<sequence length="110" mass="11681">MKFAVEDRDGYTEVAAEGRLNMVSAPLLRSAVADAIEAGHRLLVLNLGGTDFMDSSGLGALVGCLKAARQAGGDLRIANVGEQVQMVLKLTSMDRILTPYSKPEDAFKDA</sequence>
<dbReference type="STRING" id="1338436.LK10_09575"/>
<dbReference type="GO" id="GO:0043856">
    <property type="term" value="F:anti-sigma factor antagonist activity"/>
    <property type="evidence" value="ECO:0007669"/>
    <property type="project" value="InterPro"/>
</dbReference>
<dbReference type="Pfam" id="PF01740">
    <property type="entry name" value="STAS"/>
    <property type="match status" value="1"/>
</dbReference>
<evidence type="ECO:0000256" key="2">
    <source>
        <dbReference type="RuleBase" id="RU003749"/>
    </source>
</evidence>
<dbReference type="CDD" id="cd07043">
    <property type="entry name" value="STAS_anti-anti-sigma_factors"/>
    <property type="match status" value="1"/>
</dbReference>
<dbReference type="SUPFAM" id="SSF52091">
    <property type="entry name" value="SpoIIaa-like"/>
    <property type="match status" value="1"/>
</dbReference>
<comment type="similarity">
    <text evidence="1 2">Belongs to the anti-sigma-factor antagonist family.</text>
</comment>
<evidence type="ECO:0000313" key="5">
    <source>
        <dbReference type="Proteomes" id="UP000030982"/>
    </source>
</evidence>
<dbReference type="OrthoDB" id="9793697at2"/>
<dbReference type="AlphaFoldDB" id="A0A0B2AJ21"/>
<evidence type="ECO:0000259" key="3">
    <source>
        <dbReference type="PROSITE" id="PS50801"/>
    </source>
</evidence>
<evidence type="ECO:0000256" key="1">
    <source>
        <dbReference type="ARBA" id="ARBA00009013"/>
    </source>
</evidence>
<feature type="domain" description="STAS" evidence="3">
    <location>
        <begin position="1"/>
        <end position="110"/>
    </location>
</feature>
<gene>
    <name evidence="4" type="ORF">LK10_09575</name>
</gene>
<dbReference type="NCBIfam" id="TIGR00377">
    <property type="entry name" value="ant_ant_sig"/>
    <property type="match status" value="1"/>
</dbReference>
<dbReference type="InterPro" id="IPR003658">
    <property type="entry name" value="Anti-sigma_ant"/>
</dbReference>
<dbReference type="RefSeq" id="WP_043122847.1">
    <property type="nucleotide sequence ID" value="NZ_JTDL01000101.1"/>
</dbReference>
<protein>
    <recommendedName>
        <fullName evidence="2">Anti-sigma factor antagonist</fullName>
    </recommendedName>
</protein>
<name>A0A0B2AJ21_9MICC</name>
<organism evidence="4 5">
    <name type="scientific">Sinomonas humi</name>
    <dbReference type="NCBI Taxonomy" id="1338436"/>
    <lineage>
        <taxon>Bacteria</taxon>
        <taxon>Bacillati</taxon>
        <taxon>Actinomycetota</taxon>
        <taxon>Actinomycetes</taxon>
        <taxon>Micrococcales</taxon>
        <taxon>Micrococcaceae</taxon>
        <taxon>Sinomonas</taxon>
    </lineage>
</organism>
<proteinExistence type="inferred from homology"/>
<reference evidence="4 5" key="1">
    <citation type="submission" date="2014-09" db="EMBL/GenBank/DDBJ databases">
        <title>Genome sequence of Sinomonas sp. MUSC 117.</title>
        <authorList>
            <person name="Lee L.-H."/>
        </authorList>
    </citation>
    <scope>NUCLEOTIDE SEQUENCE [LARGE SCALE GENOMIC DNA]</scope>
    <source>
        <strain evidence="4 5">MUSC 117</strain>
    </source>
</reference>